<feature type="compositionally biased region" description="Basic and acidic residues" evidence="1">
    <location>
        <begin position="456"/>
        <end position="466"/>
    </location>
</feature>
<evidence type="ECO:0000313" key="4">
    <source>
        <dbReference type="Proteomes" id="UP000266723"/>
    </source>
</evidence>
<proteinExistence type="predicted"/>
<dbReference type="Pfam" id="PF04080">
    <property type="entry name" value="Per1"/>
    <property type="match status" value="1"/>
</dbReference>
<evidence type="ECO:0000256" key="1">
    <source>
        <dbReference type="SAM" id="MobiDB-lite"/>
    </source>
</evidence>
<gene>
    <name evidence="3" type="ORF">DY000_02011479</name>
</gene>
<dbReference type="EMBL" id="QGKV02000759">
    <property type="protein sequence ID" value="KAF3566733.1"/>
    <property type="molecule type" value="Genomic_DNA"/>
</dbReference>
<feature type="region of interest" description="Disordered" evidence="1">
    <location>
        <begin position="433"/>
        <end position="473"/>
    </location>
</feature>
<protein>
    <recommendedName>
        <fullName evidence="2">DUF1985 domain-containing protein</fullName>
    </recommendedName>
</protein>
<accession>A0ABQ7D5K5</accession>
<dbReference type="Proteomes" id="UP000266723">
    <property type="component" value="Unassembled WGS sequence"/>
</dbReference>
<evidence type="ECO:0000313" key="3">
    <source>
        <dbReference type="EMBL" id="KAF3566733.1"/>
    </source>
</evidence>
<organism evidence="3 4">
    <name type="scientific">Brassica cretica</name>
    <name type="common">Mustard</name>
    <dbReference type="NCBI Taxonomy" id="69181"/>
    <lineage>
        <taxon>Eukaryota</taxon>
        <taxon>Viridiplantae</taxon>
        <taxon>Streptophyta</taxon>
        <taxon>Embryophyta</taxon>
        <taxon>Tracheophyta</taxon>
        <taxon>Spermatophyta</taxon>
        <taxon>Magnoliopsida</taxon>
        <taxon>eudicotyledons</taxon>
        <taxon>Gunneridae</taxon>
        <taxon>Pentapetalae</taxon>
        <taxon>rosids</taxon>
        <taxon>malvids</taxon>
        <taxon>Brassicales</taxon>
        <taxon>Brassicaceae</taxon>
        <taxon>Brassiceae</taxon>
        <taxon>Brassica</taxon>
    </lineage>
</organism>
<name>A0ABQ7D5K5_BRACR</name>
<dbReference type="InterPro" id="IPR015410">
    <property type="entry name" value="DUF1985"/>
</dbReference>
<dbReference type="InterPro" id="IPR007217">
    <property type="entry name" value="Per1-like"/>
</dbReference>
<reference evidence="3 4" key="1">
    <citation type="journal article" date="2020" name="BMC Genomics">
        <title>Intraspecific diversification of the crop wild relative Brassica cretica Lam. using demographic model selection.</title>
        <authorList>
            <person name="Kioukis A."/>
            <person name="Michalopoulou V.A."/>
            <person name="Briers L."/>
            <person name="Pirintsos S."/>
            <person name="Studholme D.J."/>
            <person name="Pavlidis P."/>
            <person name="Sarris P.F."/>
        </authorList>
    </citation>
    <scope>NUCLEOTIDE SEQUENCE [LARGE SCALE GENOMIC DNA]</scope>
    <source>
        <strain evidence="4">cv. PFS-1207/04</strain>
    </source>
</reference>
<feature type="domain" description="DUF1985" evidence="2">
    <location>
        <begin position="2"/>
        <end position="95"/>
    </location>
</feature>
<dbReference type="Pfam" id="PF09331">
    <property type="entry name" value="DUF1985"/>
    <property type="match status" value="1"/>
</dbReference>
<sequence length="674" mass="75686">MSLREFAIVTRLNCRKIPEPTKKRKNPPKEKLYWNELLGSLKFCTVDTAIDMLKKKVVKSKEARIKFACLAITSSILFPSSHTPRIIPEHVELIRHRTVIVDSESENPNEDLALEDDNAVPHDKPSEATKYCLIPGHARSIDIECQGPVKSILDEPYEEWSAGLDFSWVDESEDLAVENMVRLICEGFSFQKEMFKGGLNASDLLRLRGVKKLKEKEPKEKNDKYHAAEVTDGEGSDSQAHILIANLVASQLVDKFNVPPPTYVMKSARWRSDIDKKIGVALVGQLKIMQAAILKVSSTTRHNRPPVNGNLPVVPDTSTPSEAADFRISEVLRDLNIVPDHFLPPNTYVDLPRKTPERGGSYADDNLDAELLTIYRAVQTGHILDANKTPDLENNQSLGVSTMVVEKPVSQEFVMEEMHIPFYLHDKPSFSLGLSQEDAPGVEESPNPTNYVSPPKAHEEEAPEPRKSKRSRIIPAGLQDYKCDPKVKAGLCIIPDVDHRFTLMEQKVMKESEIKLPNGYSMPSLELCDIAYRTTILPTGVIDTLIGFVSRGPTVGPNVAIYDTTLPVTLMNHNNRFVKTAVKDRSKLKFADVPLEKHLEKHPSNWKLCVVVIASGLAMLLEIYDFPPYGGYFDAHSIWHLATVPLTILWWSFIRDDAEFRTSSLLKKSKTKAK</sequence>
<dbReference type="PANTHER" id="PTHR13148">
    <property type="entry name" value="PER1-RELATED"/>
    <property type="match status" value="1"/>
</dbReference>
<comment type="caution">
    <text evidence="3">The sequence shown here is derived from an EMBL/GenBank/DDBJ whole genome shotgun (WGS) entry which is preliminary data.</text>
</comment>
<evidence type="ECO:0000259" key="2">
    <source>
        <dbReference type="Pfam" id="PF09331"/>
    </source>
</evidence>
<keyword evidence="4" id="KW-1185">Reference proteome</keyword>
<dbReference type="PANTHER" id="PTHR13148:SF13">
    <property type="entry name" value="POST-GPI ATTACHMENT TO PROTEINS FACTOR 3"/>
    <property type="match status" value="1"/>
</dbReference>